<evidence type="ECO:0000313" key="4">
    <source>
        <dbReference type="EMBL" id="MBB5832418.1"/>
    </source>
</evidence>
<dbReference type="InterPro" id="IPR003953">
    <property type="entry name" value="FAD-dep_OxRdtase_2_FAD-bd"/>
</dbReference>
<dbReference type="InterPro" id="IPR027477">
    <property type="entry name" value="Succ_DH/fumarate_Rdtase_cat_sf"/>
</dbReference>
<dbReference type="PANTHER" id="PTHR43260:SF1">
    <property type="entry name" value="KSDD-LIKE STEROID DEHYDROGENASE RV0785"/>
    <property type="match status" value="1"/>
</dbReference>
<reference evidence="4 5" key="1">
    <citation type="submission" date="2020-08" db="EMBL/GenBank/DDBJ databases">
        <title>Sequencing the genomes of 1000 actinobacteria strains.</title>
        <authorList>
            <person name="Klenk H.-P."/>
        </authorList>
    </citation>
    <scope>NUCLEOTIDE SEQUENCE [LARGE SCALE GENOMIC DNA]</scope>
    <source>
        <strain evidence="4 5">DSM 28796</strain>
    </source>
</reference>
<keyword evidence="5" id="KW-1185">Reference proteome</keyword>
<evidence type="ECO:0000256" key="1">
    <source>
        <dbReference type="ARBA" id="ARBA00022630"/>
    </source>
</evidence>
<comment type="caution">
    <text evidence="4">The sequence shown here is derived from an EMBL/GenBank/DDBJ whole genome shotgun (WGS) entry which is preliminary data.</text>
</comment>
<feature type="domain" description="FAD-dependent oxidoreductase 2 FAD-binding" evidence="3">
    <location>
        <begin position="8"/>
        <end position="427"/>
    </location>
</feature>
<gene>
    <name evidence="4" type="ORF">HNR70_002231</name>
</gene>
<dbReference type="GO" id="GO:0033765">
    <property type="term" value="F:steroid dehydrogenase activity, acting on the CH-CH group of donors"/>
    <property type="evidence" value="ECO:0007669"/>
    <property type="project" value="UniProtKB-ARBA"/>
</dbReference>
<dbReference type="EMBL" id="JACHLZ010000001">
    <property type="protein sequence ID" value="MBB5832418.1"/>
    <property type="molecule type" value="Genomic_DNA"/>
</dbReference>
<keyword evidence="1" id="KW-0285">Flavoprotein</keyword>
<dbReference type="Pfam" id="PF00890">
    <property type="entry name" value="FAD_binding_2"/>
    <property type="match status" value="1"/>
</dbReference>
<organism evidence="4 5">
    <name type="scientific">Brachybacterium aquaticum</name>
    <dbReference type="NCBI Taxonomy" id="1432564"/>
    <lineage>
        <taxon>Bacteria</taxon>
        <taxon>Bacillati</taxon>
        <taxon>Actinomycetota</taxon>
        <taxon>Actinomycetes</taxon>
        <taxon>Micrococcales</taxon>
        <taxon>Dermabacteraceae</taxon>
        <taxon>Brachybacterium</taxon>
    </lineage>
</organism>
<accession>A0A841AHA0</accession>
<dbReference type="PANTHER" id="PTHR43260">
    <property type="entry name" value="3-KETOSTEROID-DELTA-1-DEHYDROGENASE"/>
    <property type="match status" value="1"/>
</dbReference>
<name>A0A841AHA0_9MICO</name>
<dbReference type="Gene3D" id="3.90.700.10">
    <property type="entry name" value="Succinate dehydrogenase/fumarate reductase flavoprotein, catalytic domain"/>
    <property type="match status" value="1"/>
</dbReference>
<dbReference type="InterPro" id="IPR014614">
    <property type="entry name" value="KsdD_DH"/>
</dbReference>
<evidence type="ECO:0000256" key="2">
    <source>
        <dbReference type="ARBA" id="ARBA00023002"/>
    </source>
</evidence>
<dbReference type="SUPFAM" id="SSF51905">
    <property type="entry name" value="FAD/NAD(P)-binding domain"/>
    <property type="match status" value="1"/>
</dbReference>
<evidence type="ECO:0000259" key="3">
    <source>
        <dbReference type="Pfam" id="PF00890"/>
    </source>
</evidence>
<keyword evidence="2" id="KW-0560">Oxidoreductase</keyword>
<evidence type="ECO:0000313" key="5">
    <source>
        <dbReference type="Proteomes" id="UP000588158"/>
    </source>
</evidence>
<dbReference type="InterPro" id="IPR036188">
    <property type="entry name" value="FAD/NAD-bd_sf"/>
</dbReference>
<protein>
    <submittedName>
        <fullName evidence="4">Putative oxidoreductase</fullName>
    </submittedName>
</protein>
<dbReference type="Gene3D" id="3.50.50.60">
    <property type="entry name" value="FAD/NAD(P)-binding domain"/>
    <property type="match status" value="1"/>
</dbReference>
<dbReference type="NCBIfam" id="NF009472">
    <property type="entry name" value="PRK12834.1"/>
    <property type="match status" value="1"/>
</dbReference>
<sequence length="446" mass="46970">MGHRIFPVVGWAERGDGRAEGHGNSVPRFHITWGTGPGVLEPFLTRLAAHRGTGRITLATRRAVEELLVEDGRVVGVRGSLLAADGTPRGVASTREVTGEFEERAAAVVVTTGGIGGNAGLVRQVWPGDLGTMPEGVVHGVPASVDGAGMLAAERAGGRWIHRERMWHYTEGVRNWDPVWRGHGIRILPGPSSLWVDARGRRLPAPAFPGFDTTATLRHLRTTGHDHSWFVRTPAIIAKEFALSGSEQNPDLTGRDWGQVLGRVKPGAPGPVQAFLDLGEDFLQAGNVPELAASMNALVGASLIDAAELGRVIRARDAEIVNRFSKDAQLTALRGARQYLGDRLIRTAAPHRLLDPRAGGLIAVRLHVLLRKTLGGLETDLGGRVQRGDALGGSAGGAVPGLYAAGEVSGFGGGGMHGHNALEGTFLGGCLFSGRQAARGVLADLG</sequence>
<proteinExistence type="predicted"/>
<dbReference type="AlphaFoldDB" id="A0A841AHA0"/>
<dbReference type="Proteomes" id="UP000588158">
    <property type="component" value="Unassembled WGS sequence"/>
</dbReference>